<dbReference type="InParanoid" id="A0A1Q5PUR8"/>
<evidence type="ECO:0000313" key="1">
    <source>
        <dbReference type="EMBL" id="OKL51308.1"/>
    </source>
</evidence>
<dbReference type="STRING" id="52770.BSZ40_08345"/>
<evidence type="ECO:0000313" key="2">
    <source>
        <dbReference type="Proteomes" id="UP000185612"/>
    </source>
</evidence>
<comment type="caution">
    <text evidence="1">The sequence shown here is derived from an EMBL/GenBank/DDBJ whole genome shotgun (WGS) entry which is preliminary data.</text>
</comment>
<protein>
    <submittedName>
        <fullName evidence="1">Uncharacterized protein</fullName>
    </submittedName>
</protein>
<dbReference type="EMBL" id="MQVS01000008">
    <property type="protein sequence ID" value="OKL51308.1"/>
    <property type="molecule type" value="Genomic_DNA"/>
</dbReference>
<dbReference type="RefSeq" id="WP_073825182.1">
    <property type="nucleotide sequence ID" value="NZ_MQVS01000008.1"/>
</dbReference>
<dbReference type="Proteomes" id="UP000185612">
    <property type="component" value="Unassembled WGS sequence"/>
</dbReference>
<dbReference type="OrthoDB" id="8776070at2"/>
<dbReference type="AlphaFoldDB" id="A0A1Q5PUR8"/>
<proteinExistence type="predicted"/>
<name>A0A1Q5PUR8_9ACTO</name>
<keyword evidence="2" id="KW-1185">Reference proteome</keyword>
<accession>A0A1Q5PUR8</accession>
<organism evidence="1 2">
    <name type="scientific">Buchananella hordeovulneris</name>
    <dbReference type="NCBI Taxonomy" id="52770"/>
    <lineage>
        <taxon>Bacteria</taxon>
        <taxon>Bacillati</taxon>
        <taxon>Actinomycetota</taxon>
        <taxon>Actinomycetes</taxon>
        <taxon>Actinomycetales</taxon>
        <taxon>Actinomycetaceae</taxon>
        <taxon>Buchananella</taxon>
    </lineage>
</organism>
<reference evidence="2" key="1">
    <citation type="submission" date="2016-12" db="EMBL/GenBank/DDBJ databases">
        <authorList>
            <person name="Meng X."/>
        </authorList>
    </citation>
    <scope>NUCLEOTIDE SEQUENCE [LARGE SCALE GENOMIC DNA]</scope>
    <source>
        <strain evidence="2">DSM 20732</strain>
    </source>
</reference>
<gene>
    <name evidence="1" type="ORF">BSZ40_08345</name>
</gene>
<sequence>MRVVSRSQLAAWGGPRGEPRWARVAAALTRAQPGGVVAADVAHSLGDSLTYRRIEAQQLVGGPLRGHRRYLTLLAPLDAALQVEVAPQAELAAAGPYSDLTDCQLFTPPPAGLDAVEVAAGRVGIVEIAEAARVRAGRGNVVVLRVTVEGTEVAQL</sequence>